<comment type="caution">
    <text evidence="7">The sequence shown here is derived from an EMBL/GenBank/DDBJ whole genome shotgun (WGS) entry which is preliminary data.</text>
</comment>
<organism evidence="7 8">
    <name type="scientific">Micromonospora rubida</name>
    <dbReference type="NCBI Taxonomy" id="2697657"/>
    <lineage>
        <taxon>Bacteria</taxon>
        <taxon>Bacillati</taxon>
        <taxon>Actinomycetota</taxon>
        <taxon>Actinomycetes</taxon>
        <taxon>Micromonosporales</taxon>
        <taxon>Micromonosporaceae</taxon>
        <taxon>Micromonospora</taxon>
    </lineage>
</organism>
<dbReference type="InterPro" id="IPR011701">
    <property type="entry name" value="MFS"/>
</dbReference>
<evidence type="ECO:0000256" key="6">
    <source>
        <dbReference type="SAM" id="Phobius"/>
    </source>
</evidence>
<feature type="transmembrane region" description="Helical" evidence="6">
    <location>
        <begin position="92"/>
        <end position="116"/>
    </location>
</feature>
<dbReference type="RefSeq" id="WP_396679121.1">
    <property type="nucleotide sequence ID" value="NZ_JBIRPU010000006.1"/>
</dbReference>
<keyword evidence="3 6" id="KW-0812">Transmembrane</keyword>
<dbReference type="Pfam" id="PF07690">
    <property type="entry name" value="MFS_1"/>
    <property type="match status" value="1"/>
</dbReference>
<comment type="subcellular location">
    <subcellularLocation>
        <location evidence="1">Cell membrane</location>
        <topology evidence="1">Multi-pass membrane protein</topology>
    </subcellularLocation>
</comment>
<proteinExistence type="predicted"/>
<feature type="transmembrane region" description="Helical" evidence="6">
    <location>
        <begin position="49"/>
        <end position="71"/>
    </location>
</feature>
<evidence type="ECO:0000313" key="7">
    <source>
        <dbReference type="EMBL" id="MFI0793525.1"/>
    </source>
</evidence>
<evidence type="ECO:0000256" key="3">
    <source>
        <dbReference type="ARBA" id="ARBA00022692"/>
    </source>
</evidence>
<accession>A0ABW7SK50</accession>
<reference evidence="7 8" key="1">
    <citation type="submission" date="2024-10" db="EMBL/GenBank/DDBJ databases">
        <title>The Natural Products Discovery Center: Release of the First 8490 Sequenced Strains for Exploring Actinobacteria Biosynthetic Diversity.</title>
        <authorList>
            <person name="Kalkreuter E."/>
            <person name="Kautsar S.A."/>
            <person name="Yang D."/>
            <person name="Bader C.D."/>
            <person name="Teijaro C.N."/>
            <person name="Fluegel L."/>
            <person name="Davis C.M."/>
            <person name="Simpson J.R."/>
            <person name="Lauterbach L."/>
            <person name="Steele A.D."/>
            <person name="Gui C."/>
            <person name="Meng S."/>
            <person name="Li G."/>
            <person name="Viehrig K."/>
            <person name="Ye F."/>
            <person name="Su P."/>
            <person name="Kiefer A.F."/>
            <person name="Nichols A."/>
            <person name="Cepeda A.J."/>
            <person name="Yan W."/>
            <person name="Fan B."/>
            <person name="Jiang Y."/>
            <person name="Adhikari A."/>
            <person name="Zheng C.-J."/>
            <person name="Schuster L."/>
            <person name="Cowan T.M."/>
            <person name="Smanski M.J."/>
            <person name="Chevrette M.G."/>
            <person name="De Carvalho L.P.S."/>
            <person name="Shen B."/>
        </authorList>
    </citation>
    <scope>NUCLEOTIDE SEQUENCE [LARGE SCALE GENOMIC DNA]</scope>
    <source>
        <strain evidence="7 8">NPDC021253</strain>
    </source>
</reference>
<dbReference type="EMBL" id="JBIRPU010000006">
    <property type="protein sequence ID" value="MFI0793525.1"/>
    <property type="molecule type" value="Genomic_DNA"/>
</dbReference>
<dbReference type="Proteomes" id="UP001611075">
    <property type="component" value="Unassembled WGS sequence"/>
</dbReference>
<dbReference type="PANTHER" id="PTHR23513">
    <property type="entry name" value="INTEGRAL MEMBRANE EFFLUX PROTEIN-RELATED"/>
    <property type="match status" value="1"/>
</dbReference>
<evidence type="ECO:0000256" key="1">
    <source>
        <dbReference type="ARBA" id="ARBA00004651"/>
    </source>
</evidence>
<feature type="transmembrane region" description="Helical" evidence="6">
    <location>
        <begin position="229"/>
        <end position="250"/>
    </location>
</feature>
<feature type="transmembrane region" description="Helical" evidence="6">
    <location>
        <begin position="256"/>
        <end position="279"/>
    </location>
</feature>
<dbReference type="SUPFAM" id="SSF103473">
    <property type="entry name" value="MFS general substrate transporter"/>
    <property type="match status" value="1"/>
</dbReference>
<feature type="transmembrane region" description="Helical" evidence="6">
    <location>
        <begin position="356"/>
        <end position="376"/>
    </location>
</feature>
<sequence>MSRSPRLGLFREPDFRRFFGATVAGQLADRFVFLALPLVAIVWLEADEFEVGVLTAMTTAGSLLIGLPAGAWVDRWRKRPVMVNTDLLRAALLLLVPLAWWADVLTIWLLFAVALAHGLLTVLFDVGYTSYLPALVSREHLVEGNVKIAAVRSAASISGPGVAGPLVAWLGAPLTLVASSAGMLLSALGVLRIRTPETRPAAGDARHLVREVAEGLRFVLGHSLLRPMLLTDCIFSLFLVTYQTMLLVFLSRHLGLGSFGIGLVLSVMACGGFTGAMLARRLITRIGPGPVVWLAPLCTAPAAALMPAARPGWPLWLAMTGLALVSAGGVVRLVAEAGLQQTATPDRLLGRMSATVRFGQWGSMPIAGLLGGTLGGLLGAPAVLWIGAAGMTTAFLPALLSPLRAMRELPVTTVTGSSVATASRATAART</sequence>
<evidence type="ECO:0000256" key="4">
    <source>
        <dbReference type="ARBA" id="ARBA00022989"/>
    </source>
</evidence>
<evidence type="ECO:0000256" key="5">
    <source>
        <dbReference type="ARBA" id="ARBA00023136"/>
    </source>
</evidence>
<protein>
    <submittedName>
        <fullName evidence="7">MFS transporter</fullName>
    </submittedName>
</protein>
<feature type="transmembrane region" description="Helical" evidence="6">
    <location>
        <begin position="21"/>
        <end position="43"/>
    </location>
</feature>
<feature type="transmembrane region" description="Helical" evidence="6">
    <location>
        <begin position="315"/>
        <end position="335"/>
    </location>
</feature>
<feature type="transmembrane region" description="Helical" evidence="6">
    <location>
        <begin position="291"/>
        <end position="309"/>
    </location>
</feature>
<keyword evidence="4 6" id="KW-1133">Transmembrane helix</keyword>
<keyword evidence="2" id="KW-1003">Cell membrane</keyword>
<keyword evidence="5 6" id="KW-0472">Membrane</keyword>
<evidence type="ECO:0000256" key="2">
    <source>
        <dbReference type="ARBA" id="ARBA00022475"/>
    </source>
</evidence>
<evidence type="ECO:0000313" key="8">
    <source>
        <dbReference type="Proteomes" id="UP001611075"/>
    </source>
</evidence>
<dbReference type="PANTHER" id="PTHR23513:SF6">
    <property type="entry name" value="MAJOR FACILITATOR SUPERFAMILY ASSOCIATED DOMAIN-CONTAINING PROTEIN"/>
    <property type="match status" value="1"/>
</dbReference>
<feature type="transmembrane region" description="Helical" evidence="6">
    <location>
        <begin position="382"/>
        <end position="400"/>
    </location>
</feature>
<keyword evidence="8" id="KW-1185">Reference proteome</keyword>
<name>A0ABW7SK50_9ACTN</name>
<dbReference type="Gene3D" id="1.20.1250.20">
    <property type="entry name" value="MFS general substrate transporter like domains"/>
    <property type="match status" value="1"/>
</dbReference>
<dbReference type="InterPro" id="IPR036259">
    <property type="entry name" value="MFS_trans_sf"/>
</dbReference>
<gene>
    <name evidence="7" type="ORF">ACH4OY_12650</name>
</gene>
<feature type="transmembrane region" description="Helical" evidence="6">
    <location>
        <begin position="166"/>
        <end position="191"/>
    </location>
</feature>
<dbReference type="CDD" id="cd06173">
    <property type="entry name" value="MFS_MefA_like"/>
    <property type="match status" value="1"/>
</dbReference>